<evidence type="ECO:0000313" key="1">
    <source>
        <dbReference type="EnsemblMetazoa" id="ACHR014453-PA"/>
    </source>
</evidence>
<keyword evidence="2" id="KW-1185">Reference proteome</keyword>
<protein>
    <submittedName>
        <fullName evidence="1">Uncharacterized protein</fullName>
    </submittedName>
</protein>
<dbReference type="VEuPathDB" id="VectorBase:ACHR014453"/>
<evidence type="ECO:0000313" key="2">
    <source>
        <dbReference type="Proteomes" id="UP000075881"/>
    </source>
</evidence>
<sequence length="82" mass="9543">MQLSTLVGIISYRNIRLLHHRSPWFNTLRKIVDGLEKSYILRITFGTFCNISSNLSDLAYLSILLIISHRTCIAFSRLIFRT</sequence>
<reference evidence="1" key="2">
    <citation type="submission" date="2020-05" db="UniProtKB">
        <authorList>
            <consortium name="EnsemblMetazoa"/>
        </authorList>
    </citation>
    <scope>IDENTIFICATION</scope>
    <source>
        <strain evidence="1">ACHKN1017</strain>
    </source>
</reference>
<dbReference type="Proteomes" id="UP000075881">
    <property type="component" value="Unassembled WGS sequence"/>
</dbReference>
<organism evidence="1 2">
    <name type="scientific">Anopheles christyi</name>
    <dbReference type="NCBI Taxonomy" id="43041"/>
    <lineage>
        <taxon>Eukaryota</taxon>
        <taxon>Metazoa</taxon>
        <taxon>Ecdysozoa</taxon>
        <taxon>Arthropoda</taxon>
        <taxon>Hexapoda</taxon>
        <taxon>Insecta</taxon>
        <taxon>Pterygota</taxon>
        <taxon>Neoptera</taxon>
        <taxon>Endopterygota</taxon>
        <taxon>Diptera</taxon>
        <taxon>Nematocera</taxon>
        <taxon>Culicoidea</taxon>
        <taxon>Culicidae</taxon>
        <taxon>Anophelinae</taxon>
        <taxon>Anopheles</taxon>
    </lineage>
</organism>
<dbReference type="EnsemblMetazoa" id="ACHR014453-RA">
    <property type="protein sequence ID" value="ACHR014453-PA"/>
    <property type="gene ID" value="ACHR014453"/>
</dbReference>
<accession>A0A182KJ51</accession>
<dbReference type="AlphaFoldDB" id="A0A182KJ51"/>
<reference evidence="2" key="1">
    <citation type="submission" date="2013-03" db="EMBL/GenBank/DDBJ databases">
        <title>The Genome Sequence of Anopheles christyi ACHKN1017.</title>
        <authorList>
            <consortium name="The Broad Institute Genomics Platform"/>
            <person name="Neafsey D.E."/>
            <person name="Besansky N."/>
            <person name="Walker B."/>
            <person name="Young S.K."/>
            <person name="Zeng Q."/>
            <person name="Gargeya S."/>
            <person name="Fitzgerald M."/>
            <person name="Haas B."/>
            <person name="Abouelleil A."/>
            <person name="Allen A.W."/>
            <person name="Alvarado L."/>
            <person name="Arachchi H.M."/>
            <person name="Berlin A.M."/>
            <person name="Chapman S.B."/>
            <person name="Gainer-Dewar J."/>
            <person name="Goldberg J."/>
            <person name="Griggs A."/>
            <person name="Gujja S."/>
            <person name="Hansen M."/>
            <person name="Howarth C."/>
            <person name="Imamovic A."/>
            <person name="Ireland A."/>
            <person name="Larimer J."/>
            <person name="McCowan C."/>
            <person name="Murphy C."/>
            <person name="Pearson M."/>
            <person name="Poon T.W."/>
            <person name="Priest M."/>
            <person name="Roberts A."/>
            <person name="Saif S."/>
            <person name="Shea T."/>
            <person name="Sisk P."/>
            <person name="Sykes S."/>
            <person name="Wortman J."/>
            <person name="Nusbaum C."/>
            <person name="Birren B."/>
        </authorList>
    </citation>
    <scope>NUCLEOTIDE SEQUENCE [LARGE SCALE GENOMIC DNA]</scope>
    <source>
        <strain evidence="2">ACHKN1017</strain>
    </source>
</reference>
<proteinExistence type="predicted"/>
<name>A0A182KJ51_9DIPT</name>